<protein>
    <submittedName>
        <fullName evidence="2">Uncharacterized protein</fullName>
    </submittedName>
</protein>
<dbReference type="STRING" id="4540.A0A3L6R178"/>
<evidence type="ECO:0000256" key="1">
    <source>
        <dbReference type="SAM" id="MobiDB-lite"/>
    </source>
</evidence>
<gene>
    <name evidence="2" type="ORF">C2845_PM08G27090</name>
</gene>
<dbReference type="PANTHER" id="PTHR33087">
    <property type="entry name" value="OS07G0539200 PROTEIN"/>
    <property type="match status" value="1"/>
</dbReference>
<organism evidence="2 3">
    <name type="scientific">Panicum miliaceum</name>
    <name type="common">Proso millet</name>
    <name type="synonym">Broomcorn millet</name>
    <dbReference type="NCBI Taxonomy" id="4540"/>
    <lineage>
        <taxon>Eukaryota</taxon>
        <taxon>Viridiplantae</taxon>
        <taxon>Streptophyta</taxon>
        <taxon>Embryophyta</taxon>
        <taxon>Tracheophyta</taxon>
        <taxon>Spermatophyta</taxon>
        <taxon>Magnoliopsida</taxon>
        <taxon>Liliopsida</taxon>
        <taxon>Poales</taxon>
        <taxon>Poaceae</taxon>
        <taxon>PACMAD clade</taxon>
        <taxon>Panicoideae</taxon>
        <taxon>Panicodae</taxon>
        <taxon>Paniceae</taxon>
        <taxon>Panicinae</taxon>
        <taxon>Panicum</taxon>
        <taxon>Panicum sect. Panicum</taxon>
    </lineage>
</organism>
<keyword evidence="3" id="KW-1185">Reference proteome</keyword>
<dbReference type="EMBL" id="PQIB02000010">
    <property type="protein sequence ID" value="RLM93212.1"/>
    <property type="molecule type" value="Genomic_DNA"/>
</dbReference>
<dbReference type="OrthoDB" id="696323at2759"/>
<accession>A0A3L6R178</accession>
<feature type="region of interest" description="Disordered" evidence="1">
    <location>
        <begin position="1"/>
        <end position="27"/>
    </location>
</feature>
<evidence type="ECO:0000313" key="3">
    <source>
        <dbReference type="Proteomes" id="UP000275267"/>
    </source>
</evidence>
<reference evidence="3" key="1">
    <citation type="journal article" date="2019" name="Nat. Commun.">
        <title>The genome of broomcorn millet.</title>
        <authorList>
            <person name="Zou C."/>
            <person name="Miki D."/>
            <person name="Li D."/>
            <person name="Tang Q."/>
            <person name="Xiao L."/>
            <person name="Rajput S."/>
            <person name="Deng P."/>
            <person name="Jia W."/>
            <person name="Huang R."/>
            <person name="Zhang M."/>
            <person name="Sun Y."/>
            <person name="Hu J."/>
            <person name="Fu X."/>
            <person name="Schnable P.S."/>
            <person name="Li F."/>
            <person name="Zhang H."/>
            <person name="Feng B."/>
            <person name="Zhu X."/>
            <person name="Liu R."/>
            <person name="Schnable J.C."/>
            <person name="Zhu J.-K."/>
            <person name="Zhang H."/>
        </authorList>
    </citation>
    <scope>NUCLEOTIDE SEQUENCE [LARGE SCALE GENOMIC DNA]</scope>
</reference>
<feature type="compositionally biased region" description="Pro residues" evidence="1">
    <location>
        <begin position="1"/>
        <end position="10"/>
    </location>
</feature>
<dbReference type="AlphaFoldDB" id="A0A3L6R178"/>
<dbReference type="Proteomes" id="UP000275267">
    <property type="component" value="Unassembled WGS sequence"/>
</dbReference>
<dbReference type="InterPro" id="IPR053253">
    <property type="entry name" value="Sex_diff_modulator"/>
</dbReference>
<evidence type="ECO:0000313" key="2">
    <source>
        <dbReference type="EMBL" id="RLM93212.1"/>
    </source>
</evidence>
<dbReference type="PANTHER" id="PTHR33087:SF31">
    <property type="entry name" value="OS06G0482850 PROTEIN"/>
    <property type="match status" value="1"/>
</dbReference>
<proteinExistence type="predicted"/>
<sequence>MAPSRTPSPAPSDAAPRCSPAASTGPSGDPCWMDPGCCYVDRSDVMVAEEARLRLALVGLVGNPSATFTVEDVWRAIAGATGLGCEAFCVKPFHPENFLVICSSQGARDRVLGASPVPLGTTTLSLRQWTRLVHAESDTLLFKVTLELDGVPAHA</sequence>
<name>A0A3L6R178_PANMI</name>
<comment type="caution">
    <text evidence="2">The sequence shown here is derived from an EMBL/GenBank/DDBJ whole genome shotgun (WGS) entry which is preliminary data.</text>
</comment>